<reference evidence="5" key="1">
    <citation type="submission" date="2023-03" db="EMBL/GenBank/DDBJ databases">
        <title>Chromosome-scale reference genome and RAD-based genetic map of yellow starthistle (Centaurea solstitialis) reveal putative structural variation and QTLs associated with invader traits.</title>
        <authorList>
            <person name="Reatini B."/>
            <person name="Cang F.A."/>
            <person name="Jiang Q."/>
            <person name="Mckibben M.T.W."/>
            <person name="Barker M.S."/>
            <person name="Rieseberg L.H."/>
            <person name="Dlugosch K.M."/>
        </authorList>
    </citation>
    <scope>NUCLEOTIDE SEQUENCE</scope>
    <source>
        <strain evidence="5">CAN-66</strain>
        <tissue evidence="5">Leaf</tissue>
    </source>
</reference>
<dbReference type="InterPro" id="IPR012989">
    <property type="entry name" value="SEP_domain"/>
</dbReference>
<feature type="region of interest" description="Disordered" evidence="2">
    <location>
        <begin position="57"/>
        <end position="212"/>
    </location>
</feature>
<keyword evidence="1" id="KW-0833">Ubl conjugation pathway</keyword>
<dbReference type="Gene3D" id="3.10.20.90">
    <property type="entry name" value="Phosphatidylinositol 3-kinase Catalytic Subunit, Chain A, domain 1"/>
    <property type="match status" value="1"/>
</dbReference>
<feature type="domain" description="UBX" evidence="3">
    <location>
        <begin position="346"/>
        <end position="423"/>
    </location>
</feature>
<dbReference type="PANTHER" id="PTHR23333">
    <property type="entry name" value="UBX DOMAIN CONTAINING PROTEIN"/>
    <property type="match status" value="1"/>
</dbReference>
<feature type="compositionally biased region" description="Low complexity" evidence="2">
    <location>
        <begin position="203"/>
        <end position="212"/>
    </location>
</feature>
<sequence length="424" mass="45940">MEEEHTPATNLAAGDHHHHPHSDLITAFSEITSASKEEATFFLESHNFDLDSAVSTFFETTATAEEDDAPPPPPRRNPNPNPSDTHSPSSSPSRSRSASPPPSLGLQQQQVAGGNPYNLRSRNTDKKPSGSRSTGRIRTFADLNRPGDDSGSDSDEPQEYYTGGEKSGMLVQDPSKVNDVESLFNQARRAGAEEGTLDQLQPSSSSRSFAGRGRLLSGETTSAAPQQAEPEVHTHTITFWTNGFTVDDGPLRRLDDPQNASFLESIRKSECPEELRPAKERAPVHVSLVRKLEDYPVQKQRRAAFVGVGRTLGTTASSEDTASATPVPATTTTAAPPPSLGLIVDDTLPSTSIQLRLVDGTRMVSRFNFHHTISDIRSFIDASRPGGPRAYQLLTMGFPPKQLNDLKQTIEEAGLANSVVIQKL</sequence>
<dbReference type="GO" id="GO:0031468">
    <property type="term" value="P:nuclear membrane reassembly"/>
    <property type="evidence" value="ECO:0007669"/>
    <property type="project" value="TreeGrafter"/>
</dbReference>
<dbReference type="InterPro" id="IPR039517">
    <property type="entry name" value="C6orf106_UBA-like"/>
</dbReference>
<feature type="compositionally biased region" description="Low complexity" evidence="2">
    <location>
        <begin position="82"/>
        <end position="98"/>
    </location>
</feature>
<dbReference type="InterPro" id="IPR009060">
    <property type="entry name" value="UBA-like_sf"/>
</dbReference>
<dbReference type="InterPro" id="IPR001012">
    <property type="entry name" value="UBX_dom"/>
</dbReference>
<dbReference type="GO" id="GO:0005829">
    <property type="term" value="C:cytosol"/>
    <property type="evidence" value="ECO:0007669"/>
    <property type="project" value="TreeGrafter"/>
</dbReference>
<feature type="region of interest" description="Disordered" evidence="2">
    <location>
        <begin position="315"/>
        <end position="338"/>
    </location>
</feature>
<dbReference type="FunFam" id="3.30.420.210:FF:000005">
    <property type="entry name" value="Plant UBX domain-containing protein 4"/>
    <property type="match status" value="1"/>
</dbReference>
<dbReference type="SMART" id="SM00553">
    <property type="entry name" value="SEP"/>
    <property type="match status" value="1"/>
</dbReference>
<feature type="domain" description="SEP" evidence="4">
    <location>
        <begin position="232"/>
        <end position="296"/>
    </location>
</feature>
<dbReference type="AlphaFoldDB" id="A0AA38TH44"/>
<evidence type="ECO:0000259" key="3">
    <source>
        <dbReference type="PROSITE" id="PS50033"/>
    </source>
</evidence>
<dbReference type="SMART" id="SM00166">
    <property type="entry name" value="UBX"/>
    <property type="match status" value="1"/>
</dbReference>
<feature type="compositionally biased region" description="Pro residues" evidence="2">
    <location>
        <begin position="70"/>
        <end position="81"/>
    </location>
</feature>
<protein>
    <submittedName>
        <fullName evidence="5">Uncharacterized protein</fullName>
    </submittedName>
</protein>
<dbReference type="GO" id="GO:0043161">
    <property type="term" value="P:proteasome-mediated ubiquitin-dependent protein catabolic process"/>
    <property type="evidence" value="ECO:0007669"/>
    <property type="project" value="TreeGrafter"/>
</dbReference>
<dbReference type="GO" id="GO:0005634">
    <property type="term" value="C:nucleus"/>
    <property type="evidence" value="ECO:0007669"/>
    <property type="project" value="TreeGrafter"/>
</dbReference>
<dbReference type="PROSITE" id="PS51399">
    <property type="entry name" value="SEP"/>
    <property type="match status" value="1"/>
</dbReference>
<feature type="region of interest" description="Disordered" evidence="2">
    <location>
        <begin position="1"/>
        <end position="24"/>
    </location>
</feature>
<dbReference type="Pfam" id="PF14555">
    <property type="entry name" value="UBA_4"/>
    <property type="match status" value="1"/>
</dbReference>
<dbReference type="GO" id="GO:0051117">
    <property type="term" value="F:ATPase binding"/>
    <property type="evidence" value="ECO:0007669"/>
    <property type="project" value="UniProtKB-ARBA"/>
</dbReference>
<dbReference type="Pfam" id="PF08059">
    <property type="entry name" value="SEP"/>
    <property type="match status" value="1"/>
</dbReference>
<dbReference type="GO" id="GO:0061025">
    <property type="term" value="P:membrane fusion"/>
    <property type="evidence" value="ECO:0007669"/>
    <property type="project" value="TreeGrafter"/>
</dbReference>
<dbReference type="EMBL" id="JARYMX010000002">
    <property type="protein sequence ID" value="KAJ9560848.1"/>
    <property type="molecule type" value="Genomic_DNA"/>
</dbReference>
<proteinExistence type="predicted"/>
<evidence type="ECO:0000313" key="5">
    <source>
        <dbReference type="EMBL" id="KAJ9560848.1"/>
    </source>
</evidence>
<keyword evidence="6" id="KW-1185">Reference proteome</keyword>
<accession>A0AA38TH44</accession>
<dbReference type="SUPFAM" id="SSF54236">
    <property type="entry name" value="Ubiquitin-like"/>
    <property type="match status" value="1"/>
</dbReference>
<dbReference type="SUPFAM" id="SSF46934">
    <property type="entry name" value="UBA-like"/>
    <property type="match status" value="1"/>
</dbReference>
<dbReference type="InterPro" id="IPR029071">
    <property type="entry name" value="Ubiquitin-like_domsf"/>
</dbReference>
<dbReference type="CDD" id="cd14349">
    <property type="entry name" value="UBA_CF106"/>
    <property type="match status" value="1"/>
</dbReference>
<dbReference type="Gene3D" id="1.10.8.10">
    <property type="entry name" value="DNA helicase RuvA subunit, C-terminal domain"/>
    <property type="match status" value="1"/>
</dbReference>
<organism evidence="5 6">
    <name type="scientific">Centaurea solstitialis</name>
    <name type="common">yellow star-thistle</name>
    <dbReference type="NCBI Taxonomy" id="347529"/>
    <lineage>
        <taxon>Eukaryota</taxon>
        <taxon>Viridiplantae</taxon>
        <taxon>Streptophyta</taxon>
        <taxon>Embryophyta</taxon>
        <taxon>Tracheophyta</taxon>
        <taxon>Spermatophyta</taxon>
        <taxon>Magnoliopsida</taxon>
        <taxon>eudicotyledons</taxon>
        <taxon>Gunneridae</taxon>
        <taxon>Pentapetalae</taxon>
        <taxon>asterids</taxon>
        <taxon>campanulids</taxon>
        <taxon>Asterales</taxon>
        <taxon>Asteraceae</taxon>
        <taxon>Carduoideae</taxon>
        <taxon>Cardueae</taxon>
        <taxon>Centaureinae</taxon>
        <taxon>Centaurea</taxon>
    </lineage>
</organism>
<evidence type="ECO:0000313" key="6">
    <source>
        <dbReference type="Proteomes" id="UP001172457"/>
    </source>
</evidence>
<dbReference type="Pfam" id="PF00789">
    <property type="entry name" value="UBX"/>
    <property type="match status" value="1"/>
</dbReference>
<dbReference type="GO" id="GO:0007030">
    <property type="term" value="P:Golgi organization"/>
    <property type="evidence" value="ECO:0007669"/>
    <property type="project" value="TreeGrafter"/>
</dbReference>
<dbReference type="GO" id="GO:0043130">
    <property type="term" value="F:ubiquitin binding"/>
    <property type="evidence" value="ECO:0007669"/>
    <property type="project" value="TreeGrafter"/>
</dbReference>
<dbReference type="InterPro" id="IPR036241">
    <property type="entry name" value="NSFL1C_SEP_dom_sf"/>
</dbReference>
<evidence type="ECO:0000256" key="2">
    <source>
        <dbReference type="SAM" id="MobiDB-lite"/>
    </source>
</evidence>
<feature type="compositionally biased region" description="Low complexity" evidence="2">
    <location>
        <begin position="315"/>
        <end position="334"/>
    </location>
</feature>
<dbReference type="GO" id="GO:0000045">
    <property type="term" value="P:autophagosome assembly"/>
    <property type="evidence" value="ECO:0007669"/>
    <property type="project" value="TreeGrafter"/>
</dbReference>
<evidence type="ECO:0000256" key="1">
    <source>
        <dbReference type="ARBA" id="ARBA00022786"/>
    </source>
</evidence>
<comment type="caution">
    <text evidence="5">The sequence shown here is derived from an EMBL/GenBank/DDBJ whole genome shotgun (WGS) entry which is preliminary data.</text>
</comment>
<dbReference type="Gene3D" id="3.30.420.210">
    <property type="entry name" value="SEP domain"/>
    <property type="match status" value="1"/>
</dbReference>
<dbReference type="SUPFAM" id="SSF102848">
    <property type="entry name" value="NSFL1 (p97 ATPase) cofactor p47, SEP domain"/>
    <property type="match status" value="1"/>
</dbReference>
<gene>
    <name evidence="5" type="ORF">OSB04_006008</name>
</gene>
<dbReference type="PANTHER" id="PTHR23333:SF45">
    <property type="entry name" value="PLANT UBX DOMAIN-CONTAINING PROTEIN 4-LIKE"/>
    <property type="match status" value="1"/>
</dbReference>
<name>A0AA38TH44_9ASTR</name>
<dbReference type="FunFam" id="3.10.20.90:FF:000179">
    <property type="entry name" value="Plant UBX domain-containing protein 4"/>
    <property type="match status" value="1"/>
</dbReference>
<evidence type="ECO:0000259" key="4">
    <source>
        <dbReference type="PROSITE" id="PS51399"/>
    </source>
</evidence>
<dbReference type="PROSITE" id="PS50033">
    <property type="entry name" value="UBX"/>
    <property type="match status" value="1"/>
</dbReference>
<dbReference type="CDD" id="cd01770">
    <property type="entry name" value="UBX_UBXN2"/>
    <property type="match status" value="1"/>
</dbReference>
<dbReference type="Proteomes" id="UP001172457">
    <property type="component" value="Chromosome 2"/>
</dbReference>